<evidence type="ECO:0000313" key="2">
    <source>
        <dbReference type="Proteomes" id="UP000185911"/>
    </source>
</evidence>
<proteinExistence type="predicted"/>
<dbReference type="AlphaFoldDB" id="A0A1Q8YJH1"/>
<accession>A0A1Q8YJH1</accession>
<name>A0A1Q8YJH1_9BURK</name>
<reference evidence="1 2" key="1">
    <citation type="submission" date="2017-01" db="EMBL/GenBank/DDBJ databases">
        <title>Genome sequence of Rhodoferax antarcticus ANT.BR, a psychrophilic purple nonsulfur bacterium from an Antarctic microbial mat.</title>
        <authorList>
            <person name="Baker J."/>
            <person name="Riester C."/>
            <person name="Skinner B."/>
            <person name="Newell A."/>
            <person name="Swingley W."/>
            <person name="Madigan M."/>
            <person name="Jung D."/>
            <person name="Asao M."/>
            <person name="Chen M."/>
            <person name="Loughlin P."/>
            <person name="Pan H."/>
            <person name="Lin S."/>
            <person name="Li N."/>
            <person name="Shaw J."/>
            <person name="Prado M."/>
            <person name="Sherman C."/>
            <person name="Li X."/>
            <person name="Tang J."/>
            <person name="Blankenship R."/>
            <person name="Zhao T."/>
            <person name="Touchman J."/>
            <person name="Sattley M."/>
        </authorList>
    </citation>
    <scope>NUCLEOTIDE SEQUENCE [LARGE SCALE GENOMIC DNA]</scope>
    <source>
        <strain evidence="1 2">ANT.BR</strain>
    </source>
</reference>
<comment type="caution">
    <text evidence="1">The sequence shown here is derived from an EMBL/GenBank/DDBJ whole genome shotgun (WGS) entry which is preliminary data.</text>
</comment>
<dbReference type="Proteomes" id="UP000185911">
    <property type="component" value="Unassembled WGS sequence"/>
</dbReference>
<protein>
    <submittedName>
        <fullName evidence="1">Uncharacterized protein</fullName>
    </submittedName>
</protein>
<evidence type="ECO:0000313" key="1">
    <source>
        <dbReference type="EMBL" id="OLP08204.1"/>
    </source>
</evidence>
<dbReference type="EMBL" id="MSYM01000005">
    <property type="protein sequence ID" value="OLP08204.1"/>
    <property type="molecule type" value="Genomic_DNA"/>
</dbReference>
<gene>
    <name evidence="1" type="ORF">BLL52_0492</name>
</gene>
<organism evidence="1 2">
    <name type="scientific">Rhodoferax antarcticus ANT.BR</name>
    <dbReference type="NCBI Taxonomy" id="1111071"/>
    <lineage>
        <taxon>Bacteria</taxon>
        <taxon>Pseudomonadati</taxon>
        <taxon>Pseudomonadota</taxon>
        <taxon>Betaproteobacteria</taxon>
        <taxon>Burkholderiales</taxon>
        <taxon>Comamonadaceae</taxon>
        <taxon>Rhodoferax</taxon>
    </lineage>
</organism>
<sequence length="60" mass="7051">MEHEHLWSIAKQLSVDRQHSCWLYASAHGGLSWRAGVSMKMLSSPYYLRAMRYCFLLMLC</sequence>
<keyword evidence="2" id="KW-1185">Reference proteome</keyword>